<dbReference type="CDD" id="cd00433">
    <property type="entry name" value="Peptidase_M17"/>
    <property type="match status" value="1"/>
</dbReference>
<dbReference type="PANTHER" id="PTHR11963:SF20">
    <property type="entry name" value="PEPTIDASE B"/>
    <property type="match status" value="1"/>
</dbReference>
<dbReference type="EMBL" id="JBCGCU010000001">
    <property type="protein sequence ID" value="MEM0514086.1"/>
    <property type="molecule type" value="Genomic_DNA"/>
</dbReference>
<name>A0ABU9MUT8_9GAMM</name>
<feature type="domain" description="Cytosol aminopeptidase" evidence="8">
    <location>
        <begin position="275"/>
        <end position="282"/>
    </location>
</feature>
<dbReference type="Pfam" id="PF12404">
    <property type="entry name" value="DUF3663"/>
    <property type="match status" value="1"/>
</dbReference>
<dbReference type="PIRSF" id="PIRSF036388">
    <property type="entry name" value="Ctsl_amnpptdse_B"/>
    <property type="match status" value="1"/>
</dbReference>
<keyword evidence="4" id="KW-0645">Protease</keyword>
<evidence type="ECO:0000313" key="10">
    <source>
        <dbReference type="Proteomes" id="UP001447008"/>
    </source>
</evidence>
<proteinExistence type="inferred from homology"/>
<evidence type="ECO:0000256" key="4">
    <source>
        <dbReference type="ARBA" id="ARBA00022670"/>
    </source>
</evidence>
<comment type="similarity">
    <text evidence="1">Belongs to the peptidase M17 family.</text>
</comment>
<keyword evidence="10" id="KW-1185">Reference proteome</keyword>
<evidence type="ECO:0000256" key="5">
    <source>
        <dbReference type="ARBA" id="ARBA00022723"/>
    </source>
</evidence>
<dbReference type="Gene3D" id="3.40.630.10">
    <property type="entry name" value="Zn peptidases"/>
    <property type="match status" value="1"/>
</dbReference>
<evidence type="ECO:0000256" key="6">
    <source>
        <dbReference type="ARBA" id="ARBA00022801"/>
    </source>
</evidence>
<dbReference type="RefSeq" id="WP_342675619.1">
    <property type="nucleotide sequence ID" value="NZ_JBCGCU010000001.1"/>
</dbReference>
<protein>
    <submittedName>
        <fullName evidence="9">Aminopeptidase PepB</fullName>
        <ecNumber evidence="9">3.4.11.23</ecNumber>
    </submittedName>
</protein>
<organism evidence="9 10">
    <name type="scientific">Pseudoalteromonas qingdaonensis</name>
    <dbReference type="NCBI Taxonomy" id="3131913"/>
    <lineage>
        <taxon>Bacteria</taxon>
        <taxon>Pseudomonadati</taxon>
        <taxon>Pseudomonadota</taxon>
        <taxon>Gammaproteobacteria</taxon>
        <taxon>Alteromonadales</taxon>
        <taxon>Pseudoalteromonadaceae</taxon>
        <taxon>Pseudoalteromonas</taxon>
    </lineage>
</organism>
<reference evidence="9 10" key="1">
    <citation type="submission" date="2024-03" db="EMBL/GenBank/DDBJ databases">
        <title>Pseudoalteromonas qingdaonensis sp. nov., isolated from the intestines of marine benthic organisms.</title>
        <authorList>
            <person name="Lin X."/>
            <person name="Fang S."/>
            <person name="Hu X."/>
        </authorList>
    </citation>
    <scope>NUCLEOTIDE SEQUENCE [LARGE SCALE GENOMIC DNA]</scope>
    <source>
        <strain evidence="9 10">YIC-827</strain>
    </source>
</reference>
<keyword evidence="6 9" id="KW-0378">Hydrolase</keyword>
<dbReference type="Pfam" id="PF00883">
    <property type="entry name" value="Peptidase_M17"/>
    <property type="match status" value="1"/>
</dbReference>
<sequence length="431" mass="45974">MSQQFLVQLSEQAAPGHWGEAANLSFNEQGAIVHLSETDTLVNVQKAGRAVANQGVKAVTLTGDTWCTESQWAFYQGFVSPKVLDGVEFVDNEQSDLKELAALKQSAIWMRQMINGTAEDIYPESLAEKAGEFIQSLAPGQVSYQIIKGEALKEQQWIGIYEVGRGSERPPVLLELDFNPTGDDNAPVASALVGKGITFDSGGYSIKPSEGMLTMKCDMGGAATVTAGLALAINRGLDKRVKLFLCCAENLISGHAYKLGDILTYKNGTTVEIVNTDAEGRLVLADGLMAASETGAATIINAATLTGAALVAVGQEYNALFGLDKDMVRDVENFASEEFEGAWPLPLEKFHQNNCPSPYADTANSRPQKGGGFGGASNAAGFLSRFVRDEGKGWVHMDLAAAFQNSPTSLWSAGATTLGMRTVARTLQEKS</sequence>
<dbReference type="InterPro" id="IPR000819">
    <property type="entry name" value="Peptidase_M17_C"/>
</dbReference>
<keyword evidence="7" id="KW-0464">Manganese</keyword>
<dbReference type="InterPro" id="IPR047620">
    <property type="entry name" value="M17_PepB-like_N"/>
</dbReference>
<evidence type="ECO:0000256" key="7">
    <source>
        <dbReference type="ARBA" id="ARBA00023211"/>
    </source>
</evidence>
<dbReference type="PROSITE" id="PS00631">
    <property type="entry name" value="CYTOSOL_AP"/>
    <property type="match status" value="1"/>
</dbReference>
<dbReference type="SUPFAM" id="SSF53187">
    <property type="entry name" value="Zn-dependent exopeptidases"/>
    <property type="match status" value="1"/>
</dbReference>
<keyword evidence="3" id="KW-0963">Cytoplasm</keyword>
<dbReference type="PRINTS" id="PR00481">
    <property type="entry name" value="LAMNOPPTDASE"/>
</dbReference>
<evidence type="ECO:0000259" key="8">
    <source>
        <dbReference type="PROSITE" id="PS00631"/>
    </source>
</evidence>
<keyword evidence="5" id="KW-0479">Metal-binding</keyword>
<evidence type="ECO:0000313" key="9">
    <source>
        <dbReference type="EMBL" id="MEM0514086.1"/>
    </source>
</evidence>
<evidence type="ECO:0000256" key="1">
    <source>
        <dbReference type="ARBA" id="ARBA00009528"/>
    </source>
</evidence>
<comment type="caution">
    <text evidence="9">The sequence shown here is derived from an EMBL/GenBank/DDBJ whole genome shotgun (WGS) entry which is preliminary data.</text>
</comment>
<evidence type="ECO:0000256" key="2">
    <source>
        <dbReference type="ARBA" id="ARBA00022438"/>
    </source>
</evidence>
<dbReference type="InterPro" id="IPR011356">
    <property type="entry name" value="Leucine_aapep/pepB"/>
</dbReference>
<gene>
    <name evidence="9" type="primary">pepB</name>
    <name evidence="9" type="ORF">WCN91_01295</name>
</gene>
<dbReference type="NCBIfam" id="NF003450">
    <property type="entry name" value="PRK05015.1"/>
    <property type="match status" value="1"/>
</dbReference>
<dbReference type="PANTHER" id="PTHR11963">
    <property type="entry name" value="LEUCINE AMINOPEPTIDASE-RELATED"/>
    <property type="match status" value="1"/>
</dbReference>
<accession>A0ABU9MUT8</accession>
<keyword evidence="2 9" id="KW-0031">Aminopeptidase</keyword>
<dbReference type="InterPro" id="IPR008330">
    <property type="entry name" value="Pept_M17_PepB"/>
</dbReference>
<dbReference type="Proteomes" id="UP001447008">
    <property type="component" value="Unassembled WGS sequence"/>
</dbReference>
<evidence type="ECO:0000256" key="3">
    <source>
        <dbReference type="ARBA" id="ARBA00022490"/>
    </source>
</evidence>
<dbReference type="GO" id="GO:0004177">
    <property type="term" value="F:aminopeptidase activity"/>
    <property type="evidence" value="ECO:0007669"/>
    <property type="project" value="UniProtKB-KW"/>
</dbReference>
<dbReference type="EC" id="3.4.11.23" evidence="9"/>